<reference evidence="1" key="1">
    <citation type="submission" date="2019-09" db="EMBL/GenBank/DDBJ databases">
        <authorList>
            <person name="Needham M D."/>
        </authorList>
    </citation>
    <scope>NUCLEOTIDE SEQUENCE</scope>
</reference>
<gene>
    <name evidence="1" type="ORF">CPAV1605_1533</name>
</gene>
<dbReference type="EMBL" id="CABVLZ010000010">
    <property type="protein sequence ID" value="VVU95777.1"/>
    <property type="molecule type" value="Genomic_DNA"/>
</dbReference>
<name>A0A5E8CKX0_9ZZZZ</name>
<evidence type="ECO:0000313" key="1">
    <source>
        <dbReference type="EMBL" id="VVU95777.1"/>
    </source>
</evidence>
<protein>
    <submittedName>
        <fullName evidence="1">Uncharacterized protein</fullName>
    </submittedName>
</protein>
<organism evidence="1">
    <name type="scientific">seawater metagenome</name>
    <dbReference type="NCBI Taxonomy" id="1561972"/>
    <lineage>
        <taxon>unclassified sequences</taxon>
        <taxon>metagenomes</taxon>
        <taxon>ecological metagenomes</taxon>
    </lineage>
</organism>
<accession>A0A5E8CKX0</accession>
<dbReference type="AlphaFoldDB" id="A0A5E8CKX0"/>
<sequence>MAIDNETLLFINQINTKKVKLESLNRLYKIYHQYDNEIVTFDIIRLIILSIDKEFYEGNLLKFLEINIHEIDMEILNNDIKTAESFISLEFNKNNRFKLNIEMQILNSLHLFDGFIYYSGGYLTHSKIVFIILMLLHETIHMIEFKDSWLSIGAHDHSVFFYKHANLWFGFISRLSEIIKITDQKELIKYNIRNHLRIFEEKILNKNIKFSRFDAVNLLNDHSMYTDFEGNKTNLGYFVKDSFMT</sequence>
<proteinExistence type="predicted"/>